<dbReference type="GO" id="GO:0005524">
    <property type="term" value="F:ATP binding"/>
    <property type="evidence" value="ECO:0007669"/>
    <property type="project" value="UniProtKB-KW"/>
</dbReference>
<dbReference type="InterPro" id="IPR003439">
    <property type="entry name" value="ABC_transporter-like_ATP-bd"/>
</dbReference>
<evidence type="ECO:0000256" key="2">
    <source>
        <dbReference type="ARBA" id="ARBA00022448"/>
    </source>
</evidence>
<feature type="domain" description="ABC transporter" evidence="5">
    <location>
        <begin position="5"/>
        <end position="232"/>
    </location>
</feature>
<dbReference type="GO" id="GO:0016887">
    <property type="term" value="F:ATP hydrolysis activity"/>
    <property type="evidence" value="ECO:0007669"/>
    <property type="project" value="InterPro"/>
</dbReference>
<name>A0A1T4VKY4_9FIRM</name>
<reference evidence="6 7" key="1">
    <citation type="submission" date="2017-02" db="EMBL/GenBank/DDBJ databases">
        <authorList>
            <person name="Peterson S.W."/>
        </authorList>
    </citation>
    <scope>NUCLEOTIDE SEQUENCE [LARGE SCALE GENOMIC DNA]</scope>
    <source>
        <strain evidence="6 7">ATCC 35992</strain>
    </source>
</reference>
<keyword evidence="3" id="KW-0547">Nucleotide-binding</keyword>
<dbReference type="EMBL" id="FUXZ01000006">
    <property type="protein sequence ID" value="SKA65577.1"/>
    <property type="molecule type" value="Genomic_DNA"/>
</dbReference>
<keyword evidence="4 6" id="KW-0067">ATP-binding</keyword>
<dbReference type="PROSITE" id="PS50893">
    <property type="entry name" value="ABC_TRANSPORTER_2"/>
    <property type="match status" value="1"/>
</dbReference>
<dbReference type="STRING" id="39495.SAMN02745111_01134"/>
<dbReference type="PANTHER" id="PTHR43335">
    <property type="entry name" value="ABC TRANSPORTER, ATP-BINDING PROTEIN"/>
    <property type="match status" value="1"/>
</dbReference>
<proteinExistence type="inferred from homology"/>
<evidence type="ECO:0000256" key="1">
    <source>
        <dbReference type="ARBA" id="ARBA00005417"/>
    </source>
</evidence>
<dbReference type="Proteomes" id="UP000190814">
    <property type="component" value="Unassembled WGS sequence"/>
</dbReference>
<keyword evidence="7" id="KW-1185">Reference proteome</keyword>
<dbReference type="PANTHER" id="PTHR43335:SF8">
    <property type="entry name" value="ABC TRANSPORTER, ATP-BINDING PROTEIN"/>
    <property type="match status" value="1"/>
</dbReference>
<evidence type="ECO:0000259" key="5">
    <source>
        <dbReference type="PROSITE" id="PS50893"/>
    </source>
</evidence>
<keyword evidence="2" id="KW-0813">Transport</keyword>
<sequence>MDYCVLGSDIVKRYGNKKVINELDIHVPKHSIYGLIGPNGAGKSTLLKAIMNLIPIDGGDLQVLGNAAGMGMRELERTGSLIEYPCFYDSLSGKENLHIHSKYMGYHNKKRIDEILDLVDLTKEADKKVENYSMGMRQRLAIARAIMVMPELLILDEPINALDPDGIKKMRELFIHLNEKMGTTIIISSHILSEMDCLATDIGIMNEGRLLEEKALKEIHKENKDKIVARVDDLSKATTLLEERGILDFKVIEDGQVQIYDMSYNTSFFSDLFVNNSLKLYQIGVVKKTLEEYFFEVVGENI</sequence>
<dbReference type="InterPro" id="IPR027417">
    <property type="entry name" value="P-loop_NTPase"/>
</dbReference>
<protein>
    <submittedName>
        <fullName evidence="6">ABC-2 type transport system ATP-binding protein</fullName>
    </submittedName>
</protein>
<dbReference type="Gene3D" id="3.40.50.300">
    <property type="entry name" value="P-loop containing nucleotide triphosphate hydrolases"/>
    <property type="match status" value="1"/>
</dbReference>
<evidence type="ECO:0000313" key="6">
    <source>
        <dbReference type="EMBL" id="SKA65577.1"/>
    </source>
</evidence>
<dbReference type="RefSeq" id="WP_078766006.1">
    <property type="nucleotide sequence ID" value="NZ_FUXZ01000006.1"/>
</dbReference>
<evidence type="ECO:0000256" key="4">
    <source>
        <dbReference type="ARBA" id="ARBA00022840"/>
    </source>
</evidence>
<evidence type="ECO:0000313" key="7">
    <source>
        <dbReference type="Proteomes" id="UP000190814"/>
    </source>
</evidence>
<dbReference type="SMART" id="SM00382">
    <property type="entry name" value="AAA"/>
    <property type="match status" value="1"/>
</dbReference>
<accession>A0A1T4VKY4</accession>
<dbReference type="OrthoDB" id="9809205at2"/>
<dbReference type="AlphaFoldDB" id="A0A1T4VKY4"/>
<gene>
    <name evidence="6" type="ORF">SAMN02745111_01134</name>
</gene>
<comment type="similarity">
    <text evidence="1">Belongs to the ABC transporter superfamily.</text>
</comment>
<dbReference type="InterPro" id="IPR003593">
    <property type="entry name" value="AAA+_ATPase"/>
</dbReference>
<organism evidence="6 7">
    <name type="scientific">Eubacterium uniforme</name>
    <dbReference type="NCBI Taxonomy" id="39495"/>
    <lineage>
        <taxon>Bacteria</taxon>
        <taxon>Bacillati</taxon>
        <taxon>Bacillota</taxon>
        <taxon>Clostridia</taxon>
        <taxon>Eubacteriales</taxon>
        <taxon>Eubacteriaceae</taxon>
        <taxon>Eubacterium</taxon>
    </lineage>
</organism>
<dbReference type="SUPFAM" id="SSF52540">
    <property type="entry name" value="P-loop containing nucleoside triphosphate hydrolases"/>
    <property type="match status" value="1"/>
</dbReference>
<evidence type="ECO:0000256" key="3">
    <source>
        <dbReference type="ARBA" id="ARBA00022741"/>
    </source>
</evidence>
<dbReference type="Pfam" id="PF00005">
    <property type="entry name" value="ABC_tran"/>
    <property type="match status" value="1"/>
</dbReference>